<evidence type="ECO:0000313" key="2">
    <source>
        <dbReference type="Proteomes" id="UP000000600"/>
    </source>
</evidence>
<dbReference type="AlphaFoldDB" id="A0EBK0"/>
<organism evidence="1 2">
    <name type="scientific">Paramecium tetraurelia</name>
    <dbReference type="NCBI Taxonomy" id="5888"/>
    <lineage>
        <taxon>Eukaryota</taxon>
        <taxon>Sar</taxon>
        <taxon>Alveolata</taxon>
        <taxon>Ciliophora</taxon>
        <taxon>Intramacronucleata</taxon>
        <taxon>Oligohymenophorea</taxon>
        <taxon>Peniculida</taxon>
        <taxon>Parameciidae</taxon>
        <taxon>Paramecium</taxon>
    </lineage>
</organism>
<dbReference type="GeneID" id="5045849"/>
<dbReference type="HOGENOM" id="CLU_1869128_0_0_1"/>
<sequence>MVESKESQSIDNFAFNIQFEDLILLEQPYITYILLLLKSHFNTVDKIKWGIDEKEKEEERKSKQGNVFEHLSAIGKEASGIKKKLQCYRNILRIHFYSKDFAKYNCQILIQNQKKKRNQENKKALKYEEWFNQYYYQ</sequence>
<reference evidence="1 2" key="1">
    <citation type="journal article" date="2006" name="Nature">
        <title>Global trends of whole-genome duplications revealed by the ciliate Paramecium tetraurelia.</title>
        <authorList>
            <consortium name="Genoscope"/>
            <person name="Aury J.-M."/>
            <person name="Jaillon O."/>
            <person name="Duret L."/>
            <person name="Noel B."/>
            <person name="Jubin C."/>
            <person name="Porcel B.M."/>
            <person name="Segurens B."/>
            <person name="Daubin V."/>
            <person name="Anthouard V."/>
            <person name="Aiach N."/>
            <person name="Arnaiz O."/>
            <person name="Billaut A."/>
            <person name="Beisson J."/>
            <person name="Blanc I."/>
            <person name="Bouhouche K."/>
            <person name="Camara F."/>
            <person name="Duharcourt S."/>
            <person name="Guigo R."/>
            <person name="Gogendeau D."/>
            <person name="Katinka M."/>
            <person name="Keller A.-M."/>
            <person name="Kissmehl R."/>
            <person name="Klotz C."/>
            <person name="Koll F."/>
            <person name="Le Moue A."/>
            <person name="Lepere C."/>
            <person name="Malinsky S."/>
            <person name="Nowacki M."/>
            <person name="Nowak J.K."/>
            <person name="Plattner H."/>
            <person name="Poulain J."/>
            <person name="Ruiz F."/>
            <person name="Serrano V."/>
            <person name="Zagulski M."/>
            <person name="Dessen P."/>
            <person name="Betermier M."/>
            <person name="Weissenbach J."/>
            <person name="Scarpelli C."/>
            <person name="Schachter V."/>
            <person name="Sperling L."/>
            <person name="Meyer E."/>
            <person name="Cohen J."/>
            <person name="Wincker P."/>
        </authorList>
    </citation>
    <scope>NUCLEOTIDE SEQUENCE [LARGE SCALE GENOMIC DNA]</scope>
    <source>
        <strain evidence="1 2">Stock d4-2</strain>
    </source>
</reference>
<dbReference type="KEGG" id="ptm:GSPATT00025401001"/>
<evidence type="ECO:0000313" key="1">
    <source>
        <dbReference type="EMBL" id="CAK92667.1"/>
    </source>
</evidence>
<gene>
    <name evidence="1" type="ORF">GSPATT00025401001</name>
</gene>
<dbReference type="RefSeq" id="XP_001460064.1">
    <property type="nucleotide sequence ID" value="XM_001460027.1"/>
</dbReference>
<name>A0EBK0_PARTE</name>
<dbReference type="Proteomes" id="UP000000600">
    <property type="component" value="Unassembled WGS sequence"/>
</dbReference>
<dbReference type="EMBL" id="CT868669">
    <property type="protein sequence ID" value="CAK92667.1"/>
    <property type="molecule type" value="Genomic_DNA"/>
</dbReference>
<dbReference type="InParanoid" id="A0EBK0"/>
<protein>
    <submittedName>
        <fullName evidence="1">Uncharacterized protein</fullName>
    </submittedName>
</protein>
<keyword evidence="2" id="KW-1185">Reference proteome</keyword>
<accession>A0EBK0</accession>
<proteinExistence type="predicted"/>